<evidence type="ECO:0000256" key="1">
    <source>
        <dbReference type="ARBA" id="ARBA00001941"/>
    </source>
</evidence>
<dbReference type="InterPro" id="IPR033247">
    <property type="entry name" value="Transketolase_fam"/>
</dbReference>
<evidence type="ECO:0000256" key="14">
    <source>
        <dbReference type="PIRSR" id="PIRSR605478-5"/>
    </source>
</evidence>
<proteinExistence type="inferred from homology"/>
<evidence type="ECO:0000256" key="3">
    <source>
        <dbReference type="ARBA" id="ARBA00011738"/>
    </source>
</evidence>
<evidence type="ECO:0000259" key="16">
    <source>
        <dbReference type="SMART" id="SM00861"/>
    </source>
</evidence>
<keyword evidence="5 15" id="KW-0808">Transferase</keyword>
<feature type="binding site" evidence="12">
    <location>
        <position position="441"/>
    </location>
    <ligand>
        <name>thiamine diphosphate</name>
        <dbReference type="ChEBI" id="CHEBI:58937"/>
    </ligand>
</feature>
<comment type="cofactor">
    <cofactor evidence="12">
        <name>thiamine diphosphate</name>
        <dbReference type="ChEBI" id="CHEBI:58937"/>
    </cofactor>
    <text evidence="12">Binds 1 thiamine pyrophosphate per subunit. During the reaction, the substrate forms a covalent intermediate with the cofactor.</text>
</comment>
<keyword evidence="15" id="KW-0106">Calcium</keyword>
<feature type="binding site" evidence="11">
    <location>
        <position position="465"/>
    </location>
    <ligand>
        <name>substrate</name>
    </ligand>
</feature>
<dbReference type="SUPFAM" id="SSF52922">
    <property type="entry name" value="TK C-terminal domain-like"/>
    <property type="match status" value="1"/>
</dbReference>
<evidence type="ECO:0000256" key="5">
    <source>
        <dbReference type="ARBA" id="ARBA00022679"/>
    </source>
</evidence>
<keyword evidence="18" id="KW-1185">Reference proteome</keyword>
<dbReference type="CDD" id="cd02012">
    <property type="entry name" value="TPP_TK"/>
    <property type="match status" value="1"/>
</dbReference>
<feature type="binding site" evidence="11">
    <location>
        <position position="383"/>
    </location>
    <ligand>
        <name>substrate</name>
    </ligand>
</feature>
<evidence type="ECO:0000256" key="9">
    <source>
        <dbReference type="ARBA" id="ARBA00049473"/>
    </source>
</evidence>
<feature type="binding site" evidence="11">
    <location>
        <position position="356"/>
    </location>
    <ligand>
        <name>substrate</name>
    </ligand>
</feature>
<dbReference type="InterPro" id="IPR005475">
    <property type="entry name" value="Transketolase-like_Pyr-bd"/>
</dbReference>
<dbReference type="PROSITE" id="PS00801">
    <property type="entry name" value="TRANSKETOLASE_1"/>
    <property type="match status" value="1"/>
</dbReference>
<dbReference type="GO" id="GO:0005829">
    <property type="term" value="C:cytosol"/>
    <property type="evidence" value="ECO:0007669"/>
    <property type="project" value="TreeGrafter"/>
</dbReference>
<dbReference type="InterPro" id="IPR020826">
    <property type="entry name" value="Transketolase_BS"/>
</dbReference>
<feature type="binding site" evidence="12">
    <location>
        <position position="66"/>
    </location>
    <ligand>
        <name>thiamine diphosphate</name>
        <dbReference type="ChEBI" id="CHEBI:58937"/>
    </ligand>
</feature>
<comment type="cofactor">
    <cofactor evidence="15">
        <name>Mg(2+)</name>
        <dbReference type="ChEBI" id="CHEBI:18420"/>
    </cofactor>
    <cofactor evidence="15">
        <name>Ca(2+)</name>
        <dbReference type="ChEBI" id="CHEBI:29108"/>
    </cofactor>
    <cofactor evidence="15">
        <name>Mn(2+)</name>
        <dbReference type="ChEBI" id="CHEBI:29035"/>
    </cofactor>
    <cofactor evidence="15">
        <name>Co(2+)</name>
        <dbReference type="ChEBI" id="CHEBI:48828"/>
    </cofactor>
    <text evidence="15">Binds 1 Mg(2+) ion per subunit. Can also utilize other divalent metal cations, such as Ca(2+), Mn(2+) and Co(2+).</text>
</comment>
<feature type="binding site" evidence="11">
    <location>
        <position position="477"/>
    </location>
    <ligand>
        <name>substrate</name>
    </ligand>
</feature>
<feature type="binding site" evidence="11">
    <location>
        <position position="473"/>
    </location>
    <ligand>
        <name>substrate</name>
    </ligand>
</feature>
<evidence type="ECO:0000313" key="18">
    <source>
        <dbReference type="Proteomes" id="UP000027586"/>
    </source>
</evidence>
<comment type="similarity">
    <text evidence="2 15">Belongs to the transketolase family.</text>
</comment>
<evidence type="ECO:0000256" key="2">
    <source>
        <dbReference type="ARBA" id="ARBA00007131"/>
    </source>
</evidence>
<name>A0A068RWM0_9FUNG</name>
<evidence type="ECO:0000256" key="15">
    <source>
        <dbReference type="RuleBase" id="RU004996"/>
    </source>
</evidence>
<dbReference type="GO" id="GO:0004802">
    <property type="term" value="F:transketolase activity"/>
    <property type="evidence" value="ECO:0007669"/>
    <property type="project" value="UniProtKB-EC"/>
</dbReference>
<keyword evidence="6 13" id="KW-0479">Metal-binding</keyword>
<dbReference type="Pfam" id="PF22613">
    <property type="entry name" value="Transketolase_C_1"/>
    <property type="match status" value="1"/>
</dbReference>
<gene>
    <name evidence="17" type="ORF">LCOR_05396.1</name>
</gene>
<evidence type="ECO:0000256" key="6">
    <source>
        <dbReference type="ARBA" id="ARBA00022723"/>
    </source>
</evidence>
<evidence type="ECO:0000256" key="10">
    <source>
        <dbReference type="PIRSR" id="PIRSR605478-1"/>
    </source>
</evidence>
<dbReference type="InterPro" id="IPR009014">
    <property type="entry name" value="Transketo_C/PFOR_II"/>
</dbReference>
<feature type="binding site" evidence="11">
    <location>
        <position position="26"/>
    </location>
    <ligand>
        <name>substrate</name>
    </ligand>
</feature>
<comment type="cofactor">
    <cofactor evidence="1">
        <name>Co(2+)</name>
        <dbReference type="ChEBI" id="CHEBI:48828"/>
    </cofactor>
</comment>
<dbReference type="STRING" id="1263082.A0A068RWM0"/>
<dbReference type="GO" id="GO:0046872">
    <property type="term" value="F:metal ion binding"/>
    <property type="evidence" value="ECO:0007669"/>
    <property type="project" value="UniProtKB-KW"/>
</dbReference>
<evidence type="ECO:0000256" key="11">
    <source>
        <dbReference type="PIRSR" id="PIRSR605478-2"/>
    </source>
</evidence>
<feature type="binding site" evidence="12">
    <location>
        <begin position="114"/>
        <end position="116"/>
    </location>
    <ligand>
        <name>thiamine diphosphate</name>
        <dbReference type="ChEBI" id="CHEBI:58937"/>
    </ligand>
</feature>
<dbReference type="GO" id="GO:0006098">
    <property type="term" value="P:pentose-phosphate shunt"/>
    <property type="evidence" value="ECO:0007669"/>
    <property type="project" value="TreeGrafter"/>
</dbReference>
<dbReference type="PROSITE" id="PS00802">
    <property type="entry name" value="TRANSKETOLASE_2"/>
    <property type="match status" value="1"/>
</dbReference>
<dbReference type="Gene3D" id="3.40.50.920">
    <property type="match status" value="1"/>
</dbReference>
<feature type="site" description="Important for catalytic activity" evidence="14">
    <location>
        <position position="261"/>
    </location>
</feature>
<dbReference type="CDD" id="cd07033">
    <property type="entry name" value="TPP_PYR_DXS_TK_like"/>
    <property type="match status" value="1"/>
</dbReference>
<feature type="binding site" evidence="12">
    <location>
        <position position="156"/>
    </location>
    <ligand>
        <name>thiamine diphosphate</name>
        <dbReference type="ChEBI" id="CHEBI:58937"/>
    </ligand>
</feature>
<dbReference type="InterPro" id="IPR005474">
    <property type="entry name" value="Transketolase_N"/>
</dbReference>
<organism evidence="17 18">
    <name type="scientific">Lichtheimia corymbifera JMRC:FSU:9682</name>
    <dbReference type="NCBI Taxonomy" id="1263082"/>
    <lineage>
        <taxon>Eukaryota</taxon>
        <taxon>Fungi</taxon>
        <taxon>Fungi incertae sedis</taxon>
        <taxon>Mucoromycota</taxon>
        <taxon>Mucoromycotina</taxon>
        <taxon>Mucoromycetes</taxon>
        <taxon>Mucorales</taxon>
        <taxon>Lichtheimiaceae</taxon>
        <taxon>Lichtheimia</taxon>
    </lineage>
</organism>
<evidence type="ECO:0000256" key="4">
    <source>
        <dbReference type="ARBA" id="ARBA00013152"/>
    </source>
</evidence>
<evidence type="ECO:0000256" key="13">
    <source>
        <dbReference type="PIRSR" id="PIRSR605478-4"/>
    </source>
</evidence>
<feature type="binding site" evidence="12">
    <location>
        <position position="261"/>
    </location>
    <ligand>
        <name>thiamine diphosphate</name>
        <dbReference type="ChEBI" id="CHEBI:58937"/>
    </ligand>
</feature>
<protein>
    <recommendedName>
        <fullName evidence="4 15">Transketolase</fullName>
        <ecNumber evidence="4 15">2.2.1.1</ecNumber>
    </recommendedName>
</protein>
<dbReference type="Proteomes" id="UP000027586">
    <property type="component" value="Unassembled WGS sequence"/>
</dbReference>
<comment type="subunit">
    <text evidence="3 15">Homodimer.</text>
</comment>
<evidence type="ECO:0000256" key="8">
    <source>
        <dbReference type="ARBA" id="ARBA00023052"/>
    </source>
</evidence>
<comment type="function">
    <text evidence="15">Catalyzes the transfer of a two-carbon ketol group from a ketose donor to an aldose acceptor, via a covalent intermediate with the cofactor thiamine pyrophosphate.</text>
</comment>
<dbReference type="OrthoDB" id="10267175at2759"/>
<dbReference type="InterPro" id="IPR049557">
    <property type="entry name" value="Transketolase_CS"/>
</dbReference>
<dbReference type="GO" id="GO:0005634">
    <property type="term" value="C:nucleus"/>
    <property type="evidence" value="ECO:0007669"/>
    <property type="project" value="TreeGrafter"/>
</dbReference>
<feature type="domain" description="Transketolase-like pyrimidine-binding" evidence="16">
    <location>
        <begin position="353"/>
        <end position="529"/>
    </location>
</feature>
<dbReference type="FunFam" id="3.40.50.970:FF:000003">
    <property type="entry name" value="Transketolase"/>
    <property type="match status" value="1"/>
</dbReference>
<dbReference type="EMBL" id="CBTN010000021">
    <property type="protein sequence ID" value="CDH54115.1"/>
    <property type="molecule type" value="Genomic_DNA"/>
</dbReference>
<feature type="binding site" evidence="13">
    <location>
        <position position="187"/>
    </location>
    <ligand>
        <name>Mg(2+)</name>
        <dbReference type="ChEBI" id="CHEBI:18420"/>
    </ligand>
</feature>
<dbReference type="InterPro" id="IPR029061">
    <property type="entry name" value="THDP-binding"/>
</dbReference>
<comment type="catalytic activity">
    <reaction evidence="9 15">
        <text>D-sedoheptulose 7-phosphate + D-glyceraldehyde 3-phosphate = aldehydo-D-ribose 5-phosphate + D-xylulose 5-phosphate</text>
        <dbReference type="Rhea" id="RHEA:10508"/>
        <dbReference type="ChEBI" id="CHEBI:57483"/>
        <dbReference type="ChEBI" id="CHEBI:57737"/>
        <dbReference type="ChEBI" id="CHEBI:58273"/>
        <dbReference type="ChEBI" id="CHEBI:59776"/>
        <dbReference type="EC" id="2.2.1.1"/>
    </reaction>
</comment>
<feature type="binding site" evidence="13">
    <location>
        <position position="185"/>
    </location>
    <ligand>
        <name>Mg(2+)</name>
        <dbReference type="ChEBI" id="CHEBI:18420"/>
    </ligand>
</feature>
<evidence type="ECO:0000256" key="7">
    <source>
        <dbReference type="ARBA" id="ARBA00022842"/>
    </source>
</evidence>
<reference evidence="17" key="1">
    <citation type="submission" date="2013-08" db="EMBL/GenBank/DDBJ databases">
        <title>Gene expansion shapes genome architecture in the human pathogen Lichtheimia corymbifera: an evolutionary genomics analysis in the ancient terrestrial Mucorales (Mucoromycotina).</title>
        <authorList>
            <person name="Schwartze V.U."/>
            <person name="Winter S."/>
            <person name="Shelest E."/>
            <person name="Marcet-Houben M."/>
            <person name="Horn F."/>
            <person name="Wehner S."/>
            <person name="Hoffmann K."/>
            <person name="Riege K."/>
            <person name="Sammeth M."/>
            <person name="Nowrousian M."/>
            <person name="Valiante V."/>
            <person name="Linde J."/>
            <person name="Jacobsen I.D."/>
            <person name="Marz M."/>
            <person name="Brakhage A.A."/>
            <person name="Gabaldon T."/>
            <person name="Bocker S."/>
            <person name="Voigt K."/>
        </authorList>
    </citation>
    <scope>NUCLEOTIDE SEQUENCE [LARGE SCALE GENOMIC DNA]</scope>
    <source>
        <strain evidence="17">FSU 9682</strain>
    </source>
</reference>
<feature type="binding site" evidence="11">
    <location>
        <position position="524"/>
    </location>
    <ligand>
        <name>substrate</name>
    </ligand>
</feature>
<comment type="cofactor">
    <cofactor evidence="13">
        <name>Mg(2+)</name>
        <dbReference type="ChEBI" id="CHEBI:18420"/>
    </cofactor>
    <text evidence="13">Binds 1 Mg(2+) ion per subunit. Can also utilize other divalent metal cations, such as Ca(2+), Mn(2+) and Co(2+).</text>
</comment>
<sequence>MSIDERCINTIRTLAADVVRGANSGHPGAPMGLAPMAQVLFTNFVRINPKNPHWPNRDRFVLSNGHACVLQYIILHFMGFKVSMDDLKAFRSVGSITPGHPERTHTQGIEVTTGPLGQGIANAVGLAIAEQEMAATFNKPNYPIFDNYTYVILGDGCMQEGVQSEACSLAGHLQLGKLIALYDDNHITIDGDTAVSFTEDVVKRFEAYGWHVQIVSDGDHNMQSIQQAIEKAKTVTDKPSLIKVHTTIGFGSLNQGEEKVHGAPLEPDDIRQVKEKFGFNPDEKYVVPPEVYDHYHKRAAQNAQYEEEWNQLLQKYAKEYPKEAADLNRRMTGKLPDGWEDALPRYTPQDSAVATRKLSEAVINKLSEAIPELIGGSADLTGSNNTRWKNAVDFQPPSTKLGNYGGRYIRYGVREHGMFAIMNGIAAYQGLIPFGGTFLNFLTYGWGAARLSALSALRVMYIMTHDSIGLGEDGPTHQPIETLALTRATPNMLTFRPCDGNETSGAYRCALLHSHMPSILSLTRQNLPQLEGTSIEAVCKGGYILQSDDNPDVGIVATGSEVPIAVEAASFLRKEGIKVRVISMPCTELFDEQSRDYRISVFPKGVPIVSVEALSTFGWAKYSHAQVGMTTFGASGQYPDVYKHFKITSEHVRDVAKDIIQYFKQHGNVPELFPQYAPAS</sequence>
<dbReference type="Pfam" id="PF00456">
    <property type="entry name" value="Transketolase_N"/>
    <property type="match status" value="1"/>
</dbReference>
<keyword evidence="7 13" id="KW-0460">Magnesium</keyword>
<feature type="active site" description="Proton donor" evidence="10">
    <location>
        <position position="415"/>
    </location>
</feature>
<feature type="binding site" evidence="11">
    <location>
        <position position="261"/>
    </location>
    <ligand>
        <name>substrate</name>
    </ligand>
</feature>
<feature type="binding site" evidence="12">
    <location>
        <position position="185"/>
    </location>
    <ligand>
        <name>thiamine diphosphate</name>
        <dbReference type="ChEBI" id="CHEBI:58937"/>
    </ligand>
</feature>
<accession>A0A068RWM0</accession>
<dbReference type="PANTHER" id="PTHR43522:SF2">
    <property type="entry name" value="TRANSKETOLASE 1-RELATED"/>
    <property type="match status" value="1"/>
</dbReference>
<dbReference type="InterPro" id="IPR005478">
    <property type="entry name" value="Transketolase_bac-like"/>
</dbReference>
<dbReference type="FunFam" id="3.40.50.970:FF:000004">
    <property type="entry name" value="Transketolase"/>
    <property type="match status" value="1"/>
</dbReference>
<feature type="binding site" evidence="13">
    <location>
        <position position="155"/>
    </location>
    <ligand>
        <name>Mg(2+)</name>
        <dbReference type="ChEBI" id="CHEBI:18420"/>
    </ligand>
</feature>
<dbReference type="InterPro" id="IPR055152">
    <property type="entry name" value="Transketolase-like_C_2"/>
</dbReference>
<dbReference type="FunFam" id="3.40.50.920:FF:000003">
    <property type="entry name" value="Transketolase"/>
    <property type="match status" value="1"/>
</dbReference>
<dbReference type="Pfam" id="PF02779">
    <property type="entry name" value="Transket_pyr"/>
    <property type="match status" value="1"/>
</dbReference>
<dbReference type="SMART" id="SM00861">
    <property type="entry name" value="Transket_pyr"/>
    <property type="match status" value="1"/>
</dbReference>
<dbReference type="EC" id="2.2.1.1" evidence="4 15"/>
<dbReference type="VEuPathDB" id="FungiDB:LCOR_05396.1"/>
<keyword evidence="8 12" id="KW-0786">Thiamine pyrophosphate</keyword>
<evidence type="ECO:0000313" key="17">
    <source>
        <dbReference type="EMBL" id="CDH54115.1"/>
    </source>
</evidence>
<feature type="site" description="Important for catalytic activity" evidence="14">
    <location>
        <position position="26"/>
    </location>
</feature>
<dbReference type="SUPFAM" id="SSF52518">
    <property type="entry name" value="Thiamin diphosphate-binding fold (THDP-binding)"/>
    <property type="match status" value="2"/>
</dbReference>
<dbReference type="Gene3D" id="3.40.50.970">
    <property type="match status" value="2"/>
</dbReference>
<comment type="caution">
    <text evidence="17">The sequence shown here is derived from an EMBL/GenBank/DDBJ whole genome shotgun (WGS) entry which is preliminary data.</text>
</comment>
<dbReference type="PANTHER" id="PTHR43522">
    <property type="entry name" value="TRANSKETOLASE"/>
    <property type="match status" value="1"/>
</dbReference>
<dbReference type="AlphaFoldDB" id="A0A068RWM0"/>
<evidence type="ECO:0000256" key="12">
    <source>
        <dbReference type="PIRSR" id="PIRSR605478-3"/>
    </source>
</evidence>
<dbReference type="NCBIfam" id="TIGR00232">
    <property type="entry name" value="tktlase_bact"/>
    <property type="match status" value="1"/>
</dbReference>